<feature type="signal peptide" evidence="2">
    <location>
        <begin position="1"/>
        <end position="18"/>
    </location>
</feature>
<feature type="compositionally biased region" description="Polar residues" evidence="1">
    <location>
        <begin position="950"/>
        <end position="967"/>
    </location>
</feature>
<accession>A0A813KJA4</accession>
<sequence length="1169" mass="123592">MWSIRLLLVAVTWRLVAAKPPICWTTAVNGLALDCDDVPSSLEVRLRALFGVISSGDPFLGDGSSQPAAVRSAGSVPNSEMGDDIQEWAYFRGNCPEVSARIQNISYERCGTVGELPYDGYDTVLVKAVYSGKLSFAVTVGIASSDAALGEVARVVIANPTSGPSSGGTVMNITVKGLSNFSASQVPLVRCQFGSDHDAMSTVADWTPSSNFVRCRSPPLSRRLVSVPELDEPGATEAVSVLVHLTYYVFGQGWRRTDPLSFTYQPASITQEAEVPPRVRRVLPSLVRLPKLRRSGSAPVPLLEVELGDPIPRDYTQAAFYGSSGSRLVRAASAGMLRCRLSGGPVEVALDAALLKGTAGPTPLPGSEDWPRVLCLAKPSAVEAALASAGEGFVVESILEISVDGGQTWSGRADEATVTLVGPRVLQFQGVTPNVRFLGTTPSNVSLMGVGFSLLRSALTRGQGSGAVLECVWSPRSLHTRLRGKCRAPAFLSNDTAIICSAPPQECMRRRGPAGYEAAEVELRYGAPGAASKLVLSCGSAPSDCDEADKHSPYTVNCLHAAVPPPMVQALVAGYVLRSPLLEDRSDMEVTHGLAVPSTGGVLRLQVGGLPSAGVGSALRFFNIVCRFRHAASGLGPMATAAYIVEAVLEERHVVSCRAPDWNQSLAGGFGGNLTYRPEETWRWLLDLAVDGGYSGTFLPSPALEVRVSRASPAARATRRADQMPATGVQEEVLEAEGIPRGSTCWWSNHSGKDRHATDSEPLGESFSGRVPSLLYHRGDGTMVCDTSYWQQGNPTATSLAVASKQIHALDEHSPGLDILTATGLKIHVGGTGAGLPLPGGMPRNWSQPEKTWPEQDRQPVQNQVPQLWASVDGTAGGALPLGLNASDVPSVWCAKGFPWASPKWGVVEAGRNGTSCPAMGVDTYGVRDRPLSWIAWGSQQEGQAWPGTGASSLRWSSEAARSNEPTAESGGVAAPSGGIVYAFEIVPALLEPRRIPRAVTLVGHSFSLTEQWFCRWSPLDGVDLGSSPLATVPLAPAPVQRWNSSALECPLPDGLADLAAAATAGARWEVQAFCTGPPGLVSMPPLVVELLPVAPLQPLAGQPQEPEEVLGVPGGDCFRQLSTFVFRLGPCYKSPTVCVRPACRLLPADPSRGNSSIGLGSSEEEERL</sequence>
<dbReference type="Gene3D" id="2.60.40.10">
    <property type="entry name" value="Immunoglobulins"/>
    <property type="match status" value="1"/>
</dbReference>
<feature type="non-terminal residue" evidence="3">
    <location>
        <position position="1"/>
    </location>
</feature>
<evidence type="ECO:0000256" key="1">
    <source>
        <dbReference type="SAM" id="MobiDB-lite"/>
    </source>
</evidence>
<feature type="non-terminal residue" evidence="3">
    <location>
        <position position="1169"/>
    </location>
</feature>
<dbReference type="AlphaFoldDB" id="A0A813KJA4"/>
<feature type="chain" id="PRO_5032965514" evidence="2">
    <location>
        <begin position="19"/>
        <end position="1169"/>
    </location>
</feature>
<dbReference type="EMBL" id="CAJNNW010030904">
    <property type="protein sequence ID" value="CAE8705057.1"/>
    <property type="molecule type" value="Genomic_DNA"/>
</dbReference>
<comment type="caution">
    <text evidence="3">The sequence shown here is derived from an EMBL/GenBank/DDBJ whole genome shotgun (WGS) entry which is preliminary data.</text>
</comment>
<protein>
    <submittedName>
        <fullName evidence="3">Uncharacterized protein</fullName>
    </submittedName>
</protein>
<evidence type="ECO:0000313" key="3">
    <source>
        <dbReference type="EMBL" id="CAE8705057.1"/>
    </source>
</evidence>
<evidence type="ECO:0000256" key="2">
    <source>
        <dbReference type="SAM" id="SignalP"/>
    </source>
</evidence>
<name>A0A813KJA4_POLGL</name>
<gene>
    <name evidence="3" type="ORF">PGLA2088_LOCUS33504</name>
</gene>
<keyword evidence="2" id="KW-0732">Signal</keyword>
<evidence type="ECO:0000313" key="4">
    <source>
        <dbReference type="Proteomes" id="UP000626109"/>
    </source>
</evidence>
<feature type="region of interest" description="Disordered" evidence="1">
    <location>
        <begin position="943"/>
        <end position="972"/>
    </location>
</feature>
<dbReference type="Proteomes" id="UP000626109">
    <property type="component" value="Unassembled WGS sequence"/>
</dbReference>
<dbReference type="InterPro" id="IPR013783">
    <property type="entry name" value="Ig-like_fold"/>
</dbReference>
<proteinExistence type="predicted"/>
<reference evidence="3" key="1">
    <citation type="submission" date="2021-02" db="EMBL/GenBank/DDBJ databases">
        <authorList>
            <person name="Dougan E. K."/>
            <person name="Rhodes N."/>
            <person name="Thang M."/>
            <person name="Chan C."/>
        </authorList>
    </citation>
    <scope>NUCLEOTIDE SEQUENCE</scope>
</reference>
<organism evidence="3 4">
    <name type="scientific">Polarella glacialis</name>
    <name type="common">Dinoflagellate</name>
    <dbReference type="NCBI Taxonomy" id="89957"/>
    <lineage>
        <taxon>Eukaryota</taxon>
        <taxon>Sar</taxon>
        <taxon>Alveolata</taxon>
        <taxon>Dinophyceae</taxon>
        <taxon>Suessiales</taxon>
        <taxon>Suessiaceae</taxon>
        <taxon>Polarella</taxon>
    </lineage>
</organism>